<name>A0A1G9JJH6_9PSEU</name>
<dbReference type="PANTHER" id="PTHR10696">
    <property type="entry name" value="GAMMA-BUTYROBETAINE HYDROXYLASE-RELATED"/>
    <property type="match status" value="1"/>
</dbReference>
<dbReference type="Pfam" id="PF02668">
    <property type="entry name" value="TauD"/>
    <property type="match status" value="1"/>
</dbReference>
<dbReference type="Gene3D" id="3.60.130.10">
    <property type="entry name" value="Clavaminate synthase-like"/>
    <property type="match status" value="1"/>
</dbReference>
<organism evidence="6 7">
    <name type="scientific">Lentzea albidocapillata subsp. violacea</name>
    <dbReference type="NCBI Taxonomy" id="128104"/>
    <lineage>
        <taxon>Bacteria</taxon>
        <taxon>Bacillati</taxon>
        <taxon>Actinomycetota</taxon>
        <taxon>Actinomycetes</taxon>
        <taxon>Pseudonocardiales</taxon>
        <taxon>Pseudonocardiaceae</taxon>
        <taxon>Lentzea</taxon>
    </lineage>
</organism>
<dbReference type="InterPro" id="IPR050411">
    <property type="entry name" value="AlphaKG_dependent_hydroxylases"/>
</dbReference>
<evidence type="ECO:0000259" key="5">
    <source>
        <dbReference type="Pfam" id="PF02668"/>
    </source>
</evidence>
<protein>
    <submittedName>
        <fullName evidence="6">Taurine dioxygenase, alpha-ketoglutarate-dependent</fullName>
    </submittedName>
</protein>
<comment type="cofactor">
    <cofactor evidence="1">
        <name>Fe(2+)</name>
        <dbReference type="ChEBI" id="CHEBI:29033"/>
    </cofactor>
</comment>
<dbReference type="GO" id="GO:0017000">
    <property type="term" value="P:antibiotic biosynthetic process"/>
    <property type="evidence" value="ECO:0007669"/>
    <property type="project" value="UniProtKB-KW"/>
</dbReference>
<dbReference type="RefSeq" id="WP_090008258.1">
    <property type="nucleotide sequence ID" value="NZ_FNET01000010.1"/>
</dbReference>
<evidence type="ECO:0000256" key="4">
    <source>
        <dbReference type="ARBA" id="ARBA00023194"/>
    </source>
</evidence>
<keyword evidence="6" id="KW-0223">Dioxygenase</keyword>
<gene>
    <name evidence="6" type="ORF">SAMN04488074_110277</name>
</gene>
<evidence type="ECO:0000256" key="1">
    <source>
        <dbReference type="ARBA" id="ARBA00001954"/>
    </source>
</evidence>
<proteinExistence type="predicted"/>
<dbReference type="PANTHER" id="PTHR10696:SF56">
    <property type="entry name" value="TAUD_TFDA-LIKE DOMAIN-CONTAINING PROTEIN"/>
    <property type="match status" value="1"/>
</dbReference>
<dbReference type="GO" id="GO:0051213">
    <property type="term" value="F:dioxygenase activity"/>
    <property type="evidence" value="ECO:0007669"/>
    <property type="project" value="UniProtKB-KW"/>
</dbReference>
<dbReference type="AlphaFoldDB" id="A0A1G9JJH6"/>
<evidence type="ECO:0000256" key="3">
    <source>
        <dbReference type="ARBA" id="ARBA00023004"/>
    </source>
</evidence>
<dbReference type="EMBL" id="FNET01000010">
    <property type="protein sequence ID" value="SDL37760.1"/>
    <property type="molecule type" value="Genomic_DNA"/>
</dbReference>
<dbReference type="SUPFAM" id="SSF51197">
    <property type="entry name" value="Clavaminate synthase-like"/>
    <property type="match status" value="1"/>
</dbReference>
<evidence type="ECO:0000313" key="7">
    <source>
        <dbReference type="Proteomes" id="UP000199682"/>
    </source>
</evidence>
<dbReference type="Proteomes" id="UP000199682">
    <property type="component" value="Unassembled WGS sequence"/>
</dbReference>
<keyword evidence="2" id="KW-0560">Oxidoreductase</keyword>
<accession>A0A1G9JJH6</accession>
<keyword evidence="4" id="KW-0045">Antibiotic biosynthesis</keyword>
<evidence type="ECO:0000313" key="6">
    <source>
        <dbReference type="EMBL" id="SDL37760.1"/>
    </source>
</evidence>
<sequence>MLIEKLTQGGTTMAVVGVRPGDDLVACAGEHLARDGVVLLRGLGIDGSERFHEAVSAFGGSLINSYRGGNTPRTTVSEGVFTSTEYPARYEITLHNEMSYAHRWPSRLFFSCVDAADTGGATPVCDGGALLAGLSPDVRERFETRGVLYRTHLHGGAGLGKSWQQTFETSDPATVEEFLRSSGAEFSWTAEGALRVSQRRPAVRRHPDTGAVVWFNQADQWHPSNLPEDEAELLLSVVDDEADLPHSVAYGDGSPIPAADLADVRKAQRAGKLAMPWHEGDLMVVDNMRVLHGREPFTGSRRVLVSMT</sequence>
<keyword evidence="3" id="KW-0408">Iron</keyword>
<dbReference type="InterPro" id="IPR003819">
    <property type="entry name" value="TauD/TfdA-like"/>
</dbReference>
<dbReference type="InterPro" id="IPR042098">
    <property type="entry name" value="TauD-like_sf"/>
</dbReference>
<reference evidence="7" key="1">
    <citation type="submission" date="2016-10" db="EMBL/GenBank/DDBJ databases">
        <authorList>
            <person name="Varghese N."/>
            <person name="Submissions S."/>
        </authorList>
    </citation>
    <scope>NUCLEOTIDE SEQUENCE [LARGE SCALE GENOMIC DNA]</scope>
    <source>
        <strain evidence="7">DSM 44796</strain>
    </source>
</reference>
<feature type="domain" description="TauD/TfdA-like" evidence="5">
    <location>
        <begin position="27"/>
        <end position="307"/>
    </location>
</feature>
<evidence type="ECO:0000256" key="2">
    <source>
        <dbReference type="ARBA" id="ARBA00023002"/>
    </source>
</evidence>